<dbReference type="EMBL" id="BNAR01000002">
    <property type="protein sequence ID" value="GHH32443.1"/>
    <property type="molecule type" value="Genomic_DNA"/>
</dbReference>
<accession>A0ABQ3M3S0</accession>
<feature type="domain" description="Peptidase M16 C-terminal" evidence="2">
    <location>
        <begin position="148"/>
        <end position="229"/>
    </location>
</feature>
<evidence type="ECO:0000259" key="2">
    <source>
        <dbReference type="Pfam" id="PF05193"/>
    </source>
</evidence>
<evidence type="ECO:0000313" key="4">
    <source>
        <dbReference type="Proteomes" id="UP000605568"/>
    </source>
</evidence>
<comment type="similarity">
    <text evidence="1">Belongs to the peptidase M16 family.</text>
</comment>
<gene>
    <name evidence="3" type="ORF">GCM10017774_13360</name>
</gene>
<evidence type="ECO:0000256" key="1">
    <source>
        <dbReference type="ARBA" id="ARBA00007261"/>
    </source>
</evidence>
<dbReference type="InterPro" id="IPR050361">
    <property type="entry name" value="MPP/UQCRC_Complex"/>
</dbReference>
<dbReference type="PANTHER" id="PTHR11851:SF49">
    <property type="entry name" value="MITOCHONDRIAL-PROCESSING PEPTIDASE SUBUNIT ALPHA"/>
    <property type="match status" value="1"/>
</dbReference>
<reference evidence="4" key="1">
    <citation type="journal article" date="2019" name="Int. J. Syst. Evol. Microbiol.">
        <title>The Global Catalogue of Microorganisms (GCM) 10K type strain sequencing project: providing services to taxonomists for standard genome sequencing and annotation.</title>
        <authorList>
            <consortium name="The Broad Institute Genomics Platform"/>
            <consortium name="The Broad Institute Genome Sequencing Center for Infectious Disease"/>
            <person name="Wu L."/>
            <person name="Ma J."/>
        </authorList>
    </citation>
    <scope>NUCLEOTIDE SEQUENCE [LARGE SCALE GENOMIC DNA]</scope>
    <source>
        <strain evidence="4">CGMCC 4.7367</strain>
    </source>
</reference>
<proteinExistence type="inferred from homology"/>
<name>A0ABQ3M3S0_9PSEU</name>
<dbReference type="PANTHER" id="PTHR11851">
    <property type="entry name" value="METALLOPROTEASE"/>
    <property type="match status" value="1"/>
</dbReference>
<dbReference type="Proteomes" id="UP000605568">
    <property type="component" value="Unassembled WGS sequence"/>
</dbReference>
<dbReference type="InterPro" id="IPR011249">
    <property type="entry name" value="Metalloenz_LuxS/M16"/>
</dbReference>
<keyword evidence="4" id="KW-1185">Reference proteome</keyword>
<dbReference type="Gene3D" id="3.30.830.10">
    <property type="entry name" value="Metalloenzyme, LuxS/M16 peptidase-like"/>
    <property type="match status" value="1"/>
</dbReference>
<dbReference type="SUPFAM" id="SSF63411">
    <property type="entry name" value="LuxS/MPP-like metallohydrolase"/>
    <property type="match status" value="1"/>
</dbReference>
<protein>
    <recommendedName>
        <fullName evidence="2">Peptidase M16 C-terminal domain-containing protein</fullName>
    </recommendedName>
</protein>
<dbReference type="InterPro" id="IPR007863">
    <property type="entry name" value="Peptidase_M16_C"/>
</dbReference>
<comment type="caution">
    <text evidence="3">The sequence shown here is derived from an EMBL/GenBank/DDBJ whole genome shotgun (WGS) entry which is preliminary data.</text>
</comment>
<evidence type="ECO:0000313" key="3">
    <source>
        <dbReference type="EMBL" id="GHH32443.1"/>
    </source>
</evidence>
<organism evidence="3 4">
    <name type="scientific">Lentzea cavernae</name>
    <dbReference type="NCBI Taxonomy" id="2020703"/>
    <lineage>
        <taxon>Bacteria</taxon>
        <taxon>Bacillati</taxon>
        <taxon>Actinomycetota</taxon>
        <taxon>Actinomycetes</taxon>
        <taxon>Pseudonocardiales</taxon>
        <taxon>Pseudonocardiaceae</taxon>
        <taxon>Lentzea</taxon>
    </lineage>
</organism>
<dbReference type="Pfam" id="PF05193">
    <property type="entry name" value="Peptidase_M16_C"/>
    <property type="match status" value="1"/>
</dbReference>
<dbReference type="RefSeq" id="WP_191296682.1">
    <property type="nucleotide sequence ID" value="NZ_BNAR01000002.1"/>
</dbReference>
<sequence length="391" mass="41828">MMYVRRLRNGIVVVVVPDPGEAIACVTSVHGMGYRNDPPGLQGLAHLAEHLLCRGENVQGATREDHLVLQAFSLPDDLADSLSAHAGRLRHQVVNEQAVRTHSALIREETASLRQLPELGFPWLPVARTMFGIDPLGDPDALARAEPSRVRSFLDDHLRPNTTAVVVSGQVDPQFALSVAEKAFSDLPDRSGKTPTALHSCKAQPVVKLTSADLARGAALVLSIDGLTVDPHSAWGMWLAARSLVGGPRPLLLELAAERRMPGRAVVSLGLVGVSWEAPSPTALCVGFLSPQPVSPQALVKLLNTASRAVPDLVRDADVVSAASANLLLDELALMDDPFARARRIGVALLRGGDAELALDPARLATMMSPSTVEGQWRRSAEDRPARLVFV</sequence>